<dbReference type="Proteomes" id="UP000630887">
    <property type="component" value="Unassembled WGS sequence"/>
</dbReference>
<dbReference type="EMBL" id="BONI01000053">
    <property type="protein sequence ID" value="GIG08823.1"/>
    <property type="molecule type" value="Genomic_DNA"/>
</dbReference>
<accession>A0A8J3P9X9</accession>
<dbReference type="InterPro" id="IPR011989">
    <property type="entry name" value="ARM-like"/>
</dbReference>
<dbReference type="Pfam" id="PF13646">
    <property type="entry name" value="HEAT_2"/>
    <property type="match status" value="1"/>
</dbReference>
<reference evidence="1 2" key="1">
    <citation type="submission" date="2021-01" db="EMBL/GenBank/DDBJ databases">
        <title>Whole genome shotgun sequence of Catellatospora coxensis NBRC 107359.</title>
        <authorList>
            <person name="Komaki H."/>
            <person name="Tamura T."/>
        </authorList>
    </citation>
    <scope>NUCLEOTIDE SEQUENCE [LARGE SCALE GENOMIC DNA]</scope>
    <source>
        <strain evidence="1 2">NBRC 107359</strain>
    </source>
</reference>
<name>A0A8J3P9X9_9ACTN</name>
<organism evidence="1 2">
    <name type="scientific">Catellatospora coxensis</name>
    <dbReference type="NCBI Taxonomy" id="310354"/>
    <lineage>
        <taxon>Bacteria</taxon>
        <taxon>Bacillati</taxon>
        <taxon>Actinomycetota</taxon>
        <taxon>Actinomycetes</taxon>
        <taxon>Micromonosporales</taxon>
        <taxon>Micromonosporaceae</taxon>
        <taxon>Catellatospora</taxon>
    </lineage>
</organism>
<evidence type="ECO:0000313" key="2">
    <source>
        <dbReference type="Proteomes" id="UP000630887"/>
    </source>
</evidence>
<proteinExistence type="predicted"/>
<sequence length="692" mass="73022">MTTDVHTIDWASLEHAYGPAIDTPGLLGDLCSADDAKVAAAHSALWASINHQGTVYPATVAAVPALIDAALHAVHRRADLVTWIGALADPAHSHGRDLPAVQTAVREHAAALAPLLDDEEQEVRAAVVYLAAQTKAVPAADLLALWESEDETDVRVALLFALAGCDAEGSAETLIEAFRDDEPEVRLAAALAMRRAGLLWPDGAAAALVEVYEAEADLDDDWHGEHEPTTELVVDAPEPVREELLTRLLNAASAEVRGTALWITSVLFRERRSARERFMPLPKALLDDPRTRSAAADVIRQAGPAGACHRDELAEIAAGYPAVATAQGFTAELYAVQALIRLGDPRWVGFACAGARAGGGHHLHRGAAPVNPETVAAVRARLDALPTGAVSSADRAEFATLRAAFGPWGAAASPLVARLRELVPAYGVLAGGVLAALGDDSPVVVGSVSAAAATGSITDAVDLWRLTGATEPLVAAVRLRLDSARRTAEQEPPDGTARYDVERGLRDAIPAGACLGELAGDLRAVALGEQHHGRLRLAAARLLWAATAETDVPSAVARGCLSGDLPVAKHVAAEALDLVRQVDDRTLAEVCRVWLDDDGRAGVAAARTLWAFGTPPAELMPCLRRCLESGWLNPAREAVDLIVEMGHADALPLLRELAERDEAVVVAGLEPDLVWNDEELRDRLRAAVTALE</sequence>
<comment type="caution">
    <text evidence="1">The sequence shown here is derived from an EMBL/GenBank/DDBJ whole genome shotgun (WGS) entry which is preliminary data.</text>
</comment>
<dbReference type="AlphaFoldDB" id="A0A8J3P9X9"/>
<gene>
    <name evidence="1" type="ORF">Cco03nite_55230</name>
</gene>
<dbReference type="SUPFAM" id="SSF48371">
    <property type="entry name" value="ARM repeat"/>
    <property type="match status" value="2"/>
</dbReference>
<protein>
    <recommendedName>
        <fullName evidence="3">HEAT repeat protein</fullName>
    </recommendedName>
</protein>
<evidence type="ECO:0008006" key="3">
    <source>
        <dbReference type="Google" id="ProtNLM"/>
    </source>
</evidence>
<evidence type="ECO:0000313" key="1">
    <source>
        <dbReference type="EMBL" id="GIG08823.1"/>
    </source>
</evidence>
<dbReference type="RefSeq" id="WP_203695165.1">
    <property type="nucleotide sequence ID" value="NZ_BAAALC010000020.1"/>
</dbReference>
<dbReference type="InterPro" id="IPR016024">
    <property type="entry name" value="ARM-type_fold"/>
</dbReference>
<dbReference type="Gene3D" id="1.25.10.10">
    <property type="entry name" value="Leucine-rich Repeat Variant"/>
    <property type="match status" value="1"/>
</dbReference>
<keyword evidence="2" id="KW-1185">Reference proteome</keyword>